<dbReference type="Proteomes" id="UP001500467">
    <property type="component" value="Unassembled WGS sequence"/>
</dbReference>
<keyword evidence="3" id="KW-1185">Reference proteome</keyword>
<comment type="caution">
    <text evidence="2">The sequence shown here is derived from an EMBL/GenBank/DDBJ whole genome shotgun (WGS) entry which is preliminary data.</text>
</comment>
<sequence>MSGARNRRGMAGARMRPQPSSQQRWWQAAWAKVRAGFTWTKAFVVGGVTLLATAAAIPGVLPWLHDHGRDLVGEEPLTVEGEAKPDLLAGVYWATDEVITAPADWDVFERISSSGAQMGTSGHVVKLHSNRSARIVIEGLTAVVEQRREPLSGTAYVADPQGGDMEALLVDIPLDRGGGEVPALVRRDGGEPRPYGTDGRIRYIEQGVAERLLVKASTETCHCTWRLRIDYSYRGEQGRLVVPPRGQPAFETTAWSRHKVEYDMHSAEDRVPRRHDCVRDPHSCRREP</sequence>
<dbReference type="RefSeq" id="WP_253856785.1">
    <property type="nucleotide sequence ID" value="NZ_BAAALM010000005.1"/>
</dbReference>
<evidence type="ECO:0000313" key="3">
    <source>
        <dbReference type="Proteomes" id="UP001500467"/>
    </source>
</evidence>
<reference evidence="2 3" key="1">
    <citation type="journal article" date="2019" name="Int. J. Syst. Evol. Microbiol.">
        <title>The Global Catalogue of Microorganisms (GCM) 10K type strain sequencing project: providing services to taxonomists for standard genome sequencing and annotation.</title>
        <authorList>
            <consortium name="The Broad Institute Genomics Platform"/>
            <consortium name="The Broad Institute Genome Sequencing Center for Infectious Disease"/>
            <person name="Wu L."/>
            <person name="Ma J."/>
        </authorList>
    </citation>
    <scope>NUCLEOTIDE SEQUENCE [LARGE SCALE GENOMIC DNA]</scope>
    <source>
        <strain evidence="2 3">JCM 13022</strain>
    </source>
</reference>
<organism evidence="2 3">
    <name type="scientific">Prauserella alba</name>
    <dbReference type="NCBI Taxonomy" id="176898"/>
    <lineage>
        <taxon>Bacteria</taxon>
        <taxon>Bacillati</taxon>
        <taxon>Actinomycetota</taxon>
        <taxon>Actinomycetes</taxon>
        <taxon>Pseudonocardiales</taxon>
        <taxon>Pseudonocardiaceae</taxon>
        <taxon>Prauserella</taxon>
    </lineage>
</organism>
<gene>
    <name evidence="2" type="ORF">GCM10009675_14420</name>
</gene>
<feature type="region of interest" description="Disordered" evidence="1">
    <location>
        <begin position="1"/>
        <end position="21"/>
    </location>
</feature>
<dbReference type="EMBL" id="BAAALM010000005">
    <property type="protein sequence ID" value="GAA1199664.1"/>
    <property type="molecule type" value="Genomic_DNA"/>
</dbReference>
<evidence type="ECO:0000256" key="1">
    <source>
        <dbReference type="SAM" id="MobiDB-lite"/>
    </source>
</evidence>
<accession>A0ABN1VB99</accession>
<name>A0ABN1VB99_9PSEU</name>
<evidence type="ECO:0000313" key="2">
    <source>
        <dbReference type="EMBL" id="GAA1199664.1"/>
    </source>
</evidence>
<proteinExistence type="predicted"/>
<protein>
    <submittedName>
        <fullName evidence="2">Uncharacterized protein</fullName>
    </submittedName>
</protein>